<dbReference type="Gene3D" id="2.160.20.10">
    <property type="entry name" value="Single-stranded right-handed beta-helix, Pectin lyase-like"/>
    <property type="match status" value="1"/>
</dbReference>
<organism evidence="2 3">
    <name type="scientific">Brachionus calyciflorus</name>
    <dbReference type="NCBI Taxonomy" id="104777"/>
    <lineage>
        <taxon>Eukaryota</taxon>
        <taxon>Metazoa</taxon>
        <taxon>Spiralia</taxon>
        <taxon>Gnathifera</taxon>
        <taxon>Rotifera</taxon>
        <taxon>Eurotatoria</taxon>
        <taxon>Monogononta</taxon>
        <taxon>Pseudotrocha</taxon>
        <taxon>Ploima</taxon>
        <taxon>Brachionidae</taxon>
        <taxon>Brachionus</taxon>
    </lineage>
</organism>
<keyword evidence="1" id="KW-0732">Signal</keyword>
<dbReference type="AlphaFoldDB" id="A0A814PBY5"/>
<dbReference type="SUPFAM" id="SSF51126">
    <property type="entry name" value="Pectin lyase-like"/>
    <property type="match status" value="1"/>
</dbReference>
<evidence type="ECO:0000313" key="2">
    <source>
        <dbReference type="EMBL" id="CAF1105646.1"/>
    </source>
</evidence>
<keyword evidence="3" id="KW-1185">Reference proteome</keyword>
<feature type="signal peptide" evidence="1">
    <location>
        <begin position="1"/>
        <end position="15"/>
    </location>
</feature>
<comment type="caution">
    <text evidence="2">The sequence shown here is derived from an EMBL/GenBank/DDBJ whole genome shotgun (WGS) entry which is preliminary data.</text>
</comment>
<dbReference type="InterPro" id="IPR011050">
    <property type="entry name" value="Pectin_lyase_fold/virulence"/>
</dbReference>
<evidence type="ECO:0008006" key="4">
    <source>
        <dbReference type="Google" id="ProtNLM"/>
    </source>
</evidence>
<dbReference type="OrthoDB" id="6495190at2759"/>
<name>A0A814PBY5_9BILA</name>
<dbReference type="Proteomes" id="UP000663879">
    <property type="component" value="Unassembled WGS sequence"/>
</dbReference>
<feature type="non-terminal residue" evidence="2">
    <location>
        <position position="1"/>
    </location>
</feature>
<dbReference type="EMBL" id="CAJNOC010007826">
    <property type="protein sequence ID" value="CAF1105646.1"/>
    <property type="molecule type" value="Genomic_DNA"/>
</dbReference>
<accession>A0A814PBY5</accession>
<sequence>MKLLVIFSIIALTRAVEISVSTLTQLKNALTTVQPGDIIRMADGTYDGTISITRSGTAAKPITLIGSKQAYIVSTGNGINLKANYWILKGFSVKNCKKGVMLDSANFNIIDNLAIFQIGEEAVHFRTASSDNTIKNAIIKNTGLSSPGFGEGIYIGSARSNWVNGQPDLSHRNKVLNNRFGPGISAEAIDIKEGTEGNIIDGNSFDGTGMSGANYADSWIDVKGAKNIISNNVGTYSLLDGFQVHKVDNSVANSGCSNEFYNNTCSKLGSGGVCVDISKVTCTNK</sequence>
<evidence type="ECO:0000256" key="1">
    <source>
        <dbReference type="SAM" id="SignalP"/>
    </source>
</evidence>
<reference evidence="2" key="1">
    <citation type="submission" date="2021-02" db="EMBL/GenBank/DDBJ databases">
        <authorList>
            <person name="Nowell W R."/>
        </authorList>
    </citation>
    <scope>NUCLEOTIDE SEQUENCE</scope>
    <source>
        <strain evidence="2">Ploen Becks lab</strain>
    </source>
</reference>
<protein>
    <recommendedName>
        <fullName evidence="4">Right handed beta helix domain-containing protein</fullName>
    </recommendedName>
</protein>
<proteinExistence type="predicted"/>
<dbReference type="InterPro" id="IPR012334">
    <property type="entry name" value="Pectin_lyas_fold"/>
</dbReference>
<feature type="chain" id="PRO_5032781995" description="Right handed beta helix domain-containing protein" evidence="1">
    <location>
        <begin position="16"/>
        <end position="285"/>
    </location>
</feature>
<dbReference type="InterPro" id="IPR039513">
    <property type="entry name" value="PL-6"/>
</dbReference>
<dbReference type="Pfam" id="PF14592">
    <property type="entry name" value="Chondroitinas_B"/>
    <property type="match status" value="1"/>
</dbReference>
<evidence type="ECO:0000313" key="3">
    <source>
        <dbReference type="Proteomes" id="UP000663879"/>
    </source>
</evidence>
<gene>
    <name evidence="2" type="ORF">OXX778_LOCUS21372</name>
</gene>